<dbReference type="InterPro" id="IPR036388">
    <property type="entry name" value="WH-like_DNA-bd_sf"/>
</dbReference>
<sequence length="116" mass="13157">MTRPFYVTGSLEIYKNGECFLDSRRIALLKLVKETGSINSASKQLKMSYQQAWHYIKSMNELSPLPVIVKQRGGSNGGGTIVTRYGEHVISEFEALAVKHAIFKNELEESLWLCKF</sequence>
<protein>
    <submittedName>
        <fullName evidence="1">Molybdate transport system regulatory protein</fullName>
    </submittedName>
</protein>
<dbReference type="AlphaFoldDB" id="A0A2T5BUE5"/>
<evidence type="ECO:0000313" key="2">
    <source>
        <dbReference type="Proteomes" id="UP000243525"/>
    </source>
</evidence>
<gene>
    <name evidence="1" type="ORF">C8N47_13610</name>
</gene>
<dbReference type="EMBL" id="QAAD01000036">
    <property type="protein sequence ID" value="PTN03151.1"/>
    <property type="molecule type" value="Genomic_DNA"/>
</dbReference>
<proteinExistence type="predicted"/>
<evidence type="ECO:0000313" key="1">
    <source>
        <dbReference type="EMBL" id="PTN03151.1"/>
    </source>
</evidence>
<dbReference type="InterPro" id="IPR051815">
    <property type="entry name" value="Molybdate_resp_trans_reg"/>
</dbReference>
<dbReference type="InterPro" id="IPR036390">
    <property type="entry name" value="WH_DNA-bd_sf"/>
</dbReference>
<organism evidence="1 2">
    <name type="scientific">Mangrovibacterium marinum</name>
    <dbReference type="NCBI Taxonomy" id="1639118"/>
    <lineage>
        <taxon>Bacteria</taxon>
        <taxon>Pseudomonadati</taxon>
        <taxon>Bacteroidota</taxon>
        <taxon>Bacteroidia</taxon>
        <taxon>Marinilabiliales</taxon>
        <taxon>Prolixibacteraceae</taxon>
        <taxon>Mangrovibacterium</taxon>
    </lineage>
</organism>
<dbReference type="PANTHER" id="PTHR30432">
    <property type="entry name" value="TRANSCRIPTIONAL REGULATOR MODE"/>
    <property type="match status" value="1"/>
</dbReference>
<comment type="caution">
    <text evidence="1">The sequence shown here is derived from an EMBL/GenBank/DDBJ whole genome shotgun (WGS) entry which is preliminary data.</text>
</comment>
<dbReference type="Gene3D" id="1.10.10.10">
    <property type="entry name" value="Winged helix-like DNA-binding domain superfamily/Winged helix DNA-binding domain"/>
    <property type="match status" value="1"/>
</dbReference>
<dbReference type="Proteomes" id="UP000243525">
    <property type="component" value="Unassembled WGS sequence"/>
</dbReference>
<dbReference type="SUPFAM" id="SSF46785">
    <property type="entry name" value="Winged helix' DNA-binding domain"/>
    <property type="match status" value="1"/>
</dbReference>
<dbReference type="RefSeq" id="WP_170111443.1">
    <property type="nucleotide sequence ID" value="NZ_OY782574.1"/>
</dbReference>
<accession>A0A2T5BUE5</accession>
<dbReference type="PANTHER" id="PTHR30432:SF1">
    <property type="entry name" value="DNA-BINDING TRANSCRIPTIONAL DUAL REGULATOR MODE"/>
    <property type="match status" value="1"/>
</dbReference>
<name>A0A2T5BUE5_9BACT</name>
<reference evidence="1 2" key="1">
    <citation type="submission" date="2018-04" db="EMBL/GenBank/DDBJ databases">
        <title>Genomic Encyclopedia of Archaeal and Bacterial Type Strains, Phase II (KMG-II): from individual species to whole genera.</title>
        <authorList>
            <person name="Goeker M."/>
        </authorList>
    </citation>
    <scope>NUCLEOTIDE SEQUENCE [LARGE SCALE GENOMIC DNA]</scope>
    <source>
        <strain evidence="1 2">DSM 28823</strain>
    </source>
</reference>
<keyword evidence="2" id="KW-1185">Reference proteome</keyword>